<evidence type="ECO:0000313" key="12">
    <source>
        <dbReference type="EMBL" id="NHA68704.1"/>
    </source>
</evidence>
<dbReference type="EMBL" id="SAYU02000035">
    <property type="protein sequence ID" value="NHA68704.1"/>
    <property type="molecule type" value="Genomic_DNA"/>
</dbReference>
<dbReference type="Pfam" id="PF07005">
    <property type="entry name" value="SBD_N"/>
    <property type="match status" value="1"/>
</dbReference>
<keyword evidence="3" id="KW-0547">Nucleotide-binding</keyword>
<dbReference type="InterPro" id="IPR011711">
    <property type="entry name" value="GntR_C"/>
</dbReference>
<evidence type="ECO:0000256" key="1">
    <source>
        <dbReference type="ARBA" id="ARBA00005715"/>
    </source>
</evidence>
<dbReference type="PROSITE" id="PS50949">
    <property type="entry name" value="HTH_GNTR"/>
    <property type="match status" value="1"/>
</dbReference>
<dbReference type="GO" id="GO:0016301">
    <property type="term" value="F:kinase activity"/>
    <property type="evidence" value="ECO:0007669"/>
    <property type="project" value="UniProtKB-KW"/>
</dbReference>
<dbReference type="GO" id="GO:0005524">
    <property type="term" value="F:ATP binding"/>
    <property type="evidence" value="ECO:0007669"/>
    <property type="project" value="UniProtKB-KW"/>
</dbReference>
<evidence type="ECO:0000256" key="9">
    <source>
        <dbReference type="ARBA" id="ARBA00023277"/>
    </source>
</evidence>
<comment type="caution">
    <text evidence="11">The sequence shown here is derived from an EMBL/GenBank/DDBJ whole genome shotgun (WGS) entry which is preliminary data.</text>
</comment>
<dbReference type="Pfam" id="PF17042">
    <property type="entry name" value="NBD_C"/>
    <property type="match status" value="1"/>
</dbReference>
<evidence type="ECO:0000256" key="7">
    <source>
        <dbReference type="ARBA" id="ARBA00023125"/>
    </source>
</evidence>
<dbReference type="Gene3D" id="1.20.120.530">
    <property type="entry name" value="GntR ligand-binding domain-like"/>
    <property type="match status" value="1"/>
</dbReference>
<dbReference type="PANTHER" id="PTHR43537:SF44">
    <property type="entry name" value="GNTR FAMILY REGULATORY PROTEIN"/>
    <property type="match status" value="1"/>
</dbReference>
<dbReference type="PRINTS" id="PR00035">
    <property type="entry name" value="HTHGNTR"/>
</dbReference>
<evidence type="ECO:0000313" key="11">
    <source>
        <dbReference type="EMBL" id="NHA68597.1"/>
    </source>
</evidence>
<dbReference type="InterPro" id="IPR036388">
    <property type="entry name" value="WH-like_DNA-bd_sf"/>
</dbReference>
<dbReference type="Pfam" id="PF00392">
    <property type="entry name" value="GntR"/>
    <property type="match status" value="1"/>
</dbReference>
<sequence>MPRTSLVEDVAGRLLDRIVSGEFVGGSLLPSESELAGQFGVSRLTMREAVKMLAAGQVVRSVQGVGTFVAPVGRWTSVGAVIRVSEGDASQVIGRLVEVRGMLEVGAAELFAPLAAPADLETLADNVAAMRFAHREDDVESFVAADLAFHTRIIEGCGNPFVRVAFAPVAESLVYSQRLTAAVHDIREHAIVHHAAILAALHTGRASTTATAMREHLIQTRDDARRYLSGVGKSAVSAAGLTSDVSSSLNHPDGDDVTDHDAARTKDELLRDMPPPRSVTAEEIRASRAQRPRRTLVVLDDDPTGTQSVADLPVLTRWDTEDLAWALRTGADAVYVLTNSRSLDAADAERVNREVARNALDAAALLDVEIDFVSRSDSTLRGHYPLEPDTLVAALEEARAQVDAVVLVPAFGDAGRVTVRSVHYAGSEADGYVPASETEFARDATFGYAASDLREWVQEKTAGRIAASDVATVPLDILRSGHEAVTDILLGLHDARPVVVDIVEETDLRVLSLALLAAEDAGKRFLFRVGPPFVRGFIGQDVLEPLSNSDVDQIIAGGEGDGSSYGLVVVGSHVGLTTRQLKRLLEEQDPTVMTIAVEKVLGPDREAHLDRIVRETVEGLSSGNVVVTTSRELVVGENADDSLDIARQVSSAVVEVVRQVLEAAPPRFVVAKGGITSAEVASRGLSIARAMVRGPMLPGIVSLWEPTDGPAQGIPYVVFAGNVGDDSSLAEVVATLTA</sequence>
<evidence type="ECO:0000256" key="6">
    <source>
        <dbReference type="ARBA" id="ARBA00023015"/>
    </source>
</evidence>
<dbReference type="SMART" id="SM00345">
    <property type="entry name" value="HTH_GNTR"/>
    <property type="match status" value="1"/>
</dbReference>
<keyword evidence="8" id="KW-0804">Transcription</keyword>
<dbReference type="Pfam" id="PF07729">
    <property type="entry name" value="FCD"/>
    <property type="match status" value="1"/>
</dbReference>
<dbReference type="Proteomes" id="UP000287866">
    <property type="component" value="Unassembled WGS sequence"/>
</dbReference>
<dbReference type="GO" id="GO:0003700">
    <property type="term" value="F:DNA-binding transcription factor activity"/>
    <property type="evidence" value="ECO:0007669"/>
    <property type="project" value="InterPro"/>
</dbReference>
<evidence type="ECO:0000256" key="8">
    <source>
        <dbReference type="ARBA" id="ARBA00023163"/>
    </source>
</evidence>
<protein>
    <submittedName>
        <fullName evidence="11">FCD domain-containing protein</fullName>
    </submittedName>
</protein>
<reference evidence="11" key="1">
    <citation type="submission" date="2020-03" db="EMBL/GenBank/DDBJ databases">
        <title>Phycicoccus flavus sp. nov., a novel endophytic actinobacterium isolated from branch of Kandelia candel.</title>
        <authorList>
            <person name="Tuo L."/>
        </authorList>
    </citation>
    <scope>NUCLEOTIDE SEQUENCE</scope>
    <source>
        <strain evidence="11">CMS6Z-2</strain>
    </source>
</reference>
<evidence type="ECO:0000256" key="3">
    <source>
        <dbReference type="ARBA" id="ARBA00022741"/>
    </source>
</evidence>
<evidence type="ECO:0000259" key="10">
    <source>
        <dbReference type="PROSITE" id="PS50949"/>
    </source>
</evidence>
<name>A0A8T6R3P8_9MICO</name>
<keyword evidence="9" id="KW-0119">Carbohydrate metabolism</keyword>
<dbReference type="InterPro" id="IPR000524">
    <property type="entry name" value="Tscrpt_reg_HTH_GntR"/>
</dbReference>
<dbReference type="EMBL" id="SAYU02000033">
    <property type="protein sequence ID" value="NHA68597.1"/>
    <property type="molecule type" value="Genomic_DNA"/>
</dbReference>
<keyword evidence="7" id="KW-0238">DNA-binding</keyword>
<dbReference type="GO" id="GO:0003677">
    <property type="term" value="F:DNA binding"/>
    <property type="evidence" value="ECO:0007669"/>
    <property type="project" value="UniProtKB-KW"/>
</dbReference>
<feature type="domain" description="HTH gntR-type" evidence="10">
    <location>
        <begin position="4"/>
        <end position="72"/>
    </location>
</feature>
<keyword evidence="6" id="KW-0805">Transcription regulation</keyword>
<keyword evidence="2" id="KW-0808">Transferase</keyword>
<keyword evidence="13" id="KW-1185">Reference proteome</keyword>
<comment type="similarity">
    <text evidence="1">Belongs to the four-carbon acid sugar kinase family.</text>
</comment>
<proteinExistence type="inferred from homology"/>
<dbReference type="SMART" id="SM00895">
    <property type="entry name" value="FCD"/>
    <property type="match status" value="1"/>
</dbReference>
<keyword evidence="5" id="KW-0067">ATP-binding</keyword>
<dbReference type="Gene3D" id="3.40.980.20">
    <property type="entry name" value="Four-carbon acid sugar kinase, nucleotide binding domain"/>
    <property type="match status" value="1"/>
</dbReference>
<dbReference type="PANTHER" id="PTHR43537">
    <property type="entry name" value="TRANSCRIPTIONAL REGULATOR, GNTR FAMILY"/>
    <property type="match status" value="1"/>
</dbReference>
<dbReference type="Gene3D" id="1.10.10.10">
    <property type="entry name" value="Winged helix-like DNA-binding domain superfamily/Winged helix DNA-binding domain"/>
    <property type="match status" value="1"/>
</dbReference>
<dbReference type="InterPro" id="IPR037051">
    <property type="entry name" value="4-carb_acid_sugar_kinase_N_sf"/>
</dbReference>
<dbReference type="InterPro" id="IPR031475">
    <property type="entry name" value="NBD_C"/>
</dbReference>
<dbReference type="Gene3D" id="3.40.50.10840">
    <property type="entry name" value="Putative sugar-binding, N-terminal domain"/>
    <property type="match status" value="1"/>
</dbReference>
<dbReference type="SUPFAM" id="SSF48008">
    <property type="entry name" value="GntR ligand-binding domain-like"/>
    <property type="match status" value="1"/>
</dbReference>
<organism evidence="11 13">
    <name type="scientific">Phycicoccus flavus</name>
    <dbReference type="NCBI Taxonomy" id="2502783"/>
    <lineage>
        <taxon>Bacteria</taxon>
        <taxon>Bacillati</taxon>
        <taxon>Actinomycetota</taxon>
        <taxon>Actinomycetes</taxon>
        <taxon>Micrococcales</taxon>
        <taxon>Intrasporangiaceae</taxon>
        <taxon>Phycicoccus</taxon>
    </lineage>
</organism>
<gene>
    <name evidence="11" type="ORF">EPD83_011115</name>
    <name evidence="12" type="ORF">EPD83_011675</name>
</gene>
<dbReference type="SUPFAM" id="SSF142764">
    <property type="entry name" value="YgbK-like"/>
    <property type="match status" value="1"/>
</dbReference>
<dbReference type="InterPro" id="IPR010737">
    <property type="entry name" value="4-carb_acid_sugar_kinase_N"/>
</dbReference>
<evidence type="ECO:0000256" key="2">
    <source>
        <dbReference type="ARBA" id="ARBA00022679"/>
    </source>
</evidence>
<evidence type="ECO:0000313" key="13">
    <source>
        <dbReference type="Proteomes" id="UP000287866"/>
    </source>
</evidence>
<dbReference type="AlphaFoldDB" id="A0A8T6R3P8"/>
<evidence type="ECO:0000256" key="5">
    <source>
        <dbReference type="ARBA" id="ARBA00022840"/>
    </source>
</evidence>
<dbReference type="InterPro" id="IPR036390">
    <property type="entry name" value="WH_DNA-bd_sf"/>
</dbReference>
<dbReference type="RefSeq" id="WP_164896060.1">
    <property type="nucleotide sequence ID" value="NZ_SAYU02000033.1"/>
</dbReference>
<dbReference type="CDD" id="cd07377">
    <property type="entry name" value="WHTH_GntR"/>
    <property type="match status" value="1"/>
</dbReference>
<keyword evidence="4" id="KW-0418">Kinase</keyword>
<dbReference type="SUPFAM" id="SSF46785">
    <property type="entry name" value="Winged helix' DNA-binding domain"/>
    <property type="match status" value="1"/>
</dbReference>
<accession>A0A8T6R3P8</accession>
<dbReference type="InterPro" id="IPR008920">
    <property type="entry name" value="TF_FadR/GntR_C"/>
</dbReference>
<dbReference type="InterPro" id="IPR042213">
    <property type="entry name" value="NBD_C_sf"/>
</dbReference>
<evidence type="ECO:0000256" key="4">
    <source>
        <dbReference type="ARBA" id="ARBA00022777"/>
    </source>
</evidence>